<gene>
    <name evidence="2" type="ORF">NIASO_17710</name>
</gene>
<evidence type="ECO:0008006" key="4">
    <source>
        <dbReference type="Google" id="ProtNLM"/>
    </source>
</evidence>
<dbReference type="HOGENOM" id="CLU_1516354_0_0_10"/>
<evidence type="ECO:0000256" key="1">
    <source>
        <dbReference type="SAM" id="SignalP"/>
    </source>
</evidence>
<dbReference type="STRING" id="929713.NIASO_17710"/>
<dbReference type="RefSeq" id="WP_008587737.1">
    <property type="nucleotide sequence ID" value="NZ_CP007035.1"/>
</dbReference>
<evidence type="ECO:0000313" key="3">
    <source>
        <dbReference type="Proteomes" id="UP000003586"/>
    </source>
</evidence>
<protein>
    <recommendedName>
        <fullName evidence="4">Outer membrane protein beta-barrel domain-containing protein</fullName>
    </recommendedName>
</protein>
<feature type="chain" id="PRO_5004789111" description="Outer membrane protein beta-barrel domain-containing protein" evidence="1">
    <location>
        <begin position="24"/>
        <end position="177"/>
    </location>
</feature>
<dbReference type="OrthoDB" id="956254at2"/>
<feature type="signal peptide" evidence="1">
    <location>
        <begin position="1"/>
        <end position="23"/>
    </location>
</feature>
<keyword evidence="3" id="KW-1185">Reference proteome</keyword>
<proteinExistence type="predicted"/>
<keyword evidence="1" id="KW-0732">Signal</keyword>
<dbReference type="Proteomes" id="UP000003586">
    <property type="component" value="Chromosome"/>
</dbReference>
<sequence length="177" mass="19592">MPFKTTVLLALLTIITLCTNAQHKQVTEFTKGGILLIKLDNGFTSGLKSYTPDLYTGGLTANPQITIVPDVLRLGANAGLIYNDKHLSGLFGPMATLKLTDIKTKNYGSLANIHLIAEANWGTNHQQMAGGGIGIELLQKIQVGATVQRDYHLNNWWFRSFIGYQLNFRKKIVNEFN</sequence>
<reference evidence="2 3" key="1">
    <citation type="submission" date="2013-12" db="EMBL/GenBank/DDBJ databases">
        <authorList>
            <consortium name="DOE Joint Genome Institute"/>
            <person name="Eisen J."/>
            <person name="Huntemann M."/>
            <person name="Han J."/>
            <person name="Chen A."/>
            <person name="Kyrpides N."/>
            <person name="Mavromatis K."/>
            <person name="Markowitz V."/>
            <person name="Palaniappan K."/>
            <person name="Ivanova N."/>
            <person name="Schaumberg A."/>
            <person name="Pati A."/>
            <person name="Liolios K."/>
            <person name="Nordberg H.P."/>
            <person name="Cantor M.N."/>
            <person name="Hua S.X."/>
            <person name="Woyke T."/>
        </authorList>
    </citation>
    <scope>NUCLEOTIDE SEQUENCE [LARGE SCALE GENOMIC DNA]</scope>
    <source>
        <strain evidence="3">DSM 19437</strain>
    </source>
</reference>
<dbReference type="AlphaFoldDB" id="W0F4M4"/>
<dbReference type="EMBL" id="CP007035">
    <property type="protein sequence ID" value="AHF17962.1"/>
    <property type="molecule type" value="Genomic_DNA"/>
</dbReference>
<organism evidence="2 3">
    <name type="scientific">Niabella soli DSM 19437</name>
    <dbReference type="NCBI Taxonomy" id="929713"/>
    <lineage>
        <taxon>Bacteria</taxon>
        <taxon>Pseudomonadati</taxon>
        <taxon>Bacteroidota</taxon>
        <taxon>Chitinophagia</taxon>
        <taxon>Chitinophagales</taxon>
        <taxon>Chitinophagaceae</taxon>
        <taxon>Niabella</taxon>
    </lineage>
</organism>
<dbReference type="KEGG" id="nso:NIASO_17710"/>
<evidence type="ECO:0000313" key="2">
    <source>
        <dbReference type="EMBL" id="AHF17962.1"/>
    </source>
</evidence>
<name>W0F4M4_9BACT</name>
<accession>W0F4M4</accession>